<proteinExistence type="inferred from homology"/>
<dbReference type="GO" id="GO:0016874">
    <property type="term" value="F:ligase activity"/>
    <property type="evidence" value="ECO:0007669"/>
    <property type="project" value="UniProtKB-KW"/>
</dbReference>
<organism evidence="4 5">
    <name type="scientific">Bradyrhizobium jicamae</name>
    <dbReference type="NCBI Taxonomy" id="280332"/>
    <lineage>
        <taxon>Bacteria</taxon>
        <taxon>Pseudomonadati</taxon>
        <taxon>Pseudomonadota</taxon>
        <taxon>Alphaproteobacteria</taxon>
        <taxon>Hyphomicrobiales</taxon>
        <taxon>Nitrobacteraceae</taxon>
        <taxon>Bradyrhizobium</taxon>
    </lineage>
</organism>
<dbReference type="SUPFAM" id="SSF56091">
    <property type="entry name" value="DNA ligase/mRNA capping enzyme, catalytic domain"/>
    <property type="match status" value="1"/>
</dbReference>
<dbReference type="EMBL" id="JAFCJH010000081">
    <property type="protein sequence ID" value="MBR0801427.1"/>
    <property type="molecule type" value="Genomic_DNA"/>
</dbReference>
<keyword evidence="2 4" id="KW-0436">Ligase</keyword>
<dbReference type="Pfam" id="PF01068">
    <property type="entry name" value="DNA_ligase_A_M"/>
    <property type="match status" value="1"/>
</dbReference>
<evidence type="ECO:0000259" key="3">
    <source>
        <dbReference type="Pfam" id="PF01068"/>
    </source>
</evidence>
<reference evidence="5" key="1">
    <citation type="journal article" date="2021" name="ISME J.">
        <title>Evolutionary origin and ecological implication of a unique nif island in free-living Bradyrhizobium lineages.</title>
        <authorList>
            <person name="Tao J."/>
        </authorList>
    </citation>
    <scope>NUCLEOTIDE SEQUENCE [LARGE SCALE GENOMIC DNA]</scope>
    <source>
        <strain evidence="5">SZCCT0434</strain>
    </source>
</reference>
<protein>
    <submittedName>
        <fullName evidence="4">DNA ligase</fullName>
    </submittedName>
</protein>
<dbReference type="InterPro" id="IPR012310">
    <property type="entry name" value="DNA_ligase_ATP-dep_cent"/>
</dbReference>
<dbReference type="Gene3D" id="3.30.1490.70">
    <property type="match status" value="1"/>
</dbReference>
<dbReference type="Gene3D" id="3.30.470.30">
    <property type="entry name" value="DNA ligase/mRNA capping enzyme"/>
    <property type="match status" value="1"/>
</dbReference>
<gene>
    <name evidence="4" type="ORF">JQ615_39385</name>
</gene>
<dbReference type="Proteomes" id="UP001315278">
    <property type="component" value="Unassembled WGS sequence"/>
</dbReference>
<sequence>MRKAFEFCKPEAKTVVPAGPDWIHEVKYDGYRGRVVRDGKDVKVLLRSGLDWTWRYPFIVETALKIRNTRFMIDGEICVLDVQGISDFDALHSNRHNDEAQLYAFDLLALDGDDLRERTLTDRKGKLAKLLARRPEGIFVAPYEQGEIGPSLFEAACRMKLEGLVSKHRLRRYRPKTCDWVKVKNRQHPASTRVMDQF</sequence>
<feature type="domain" description="ATP-dependent DNA ligase family profile" evidence="3">
    <location>
        <begin position="19"/>
        <end position="184"/>
    </location>
</feature>
<dbReference type="PANTHER" id="PTHR45674:SF4">
    <property type="entry name" value="DNA LIGASE 1"/>
    <property type="match status" value="1"/>
</dbReference>
<dbReference type="InterPro" id="IPR050191">
    <property type="entry name" value="ATP-dep_DNA_ligase"/>
</dbReference>
<evidence type="ECO:0000256" key="1">
    <source>
        <dbReference type="ARBA" id="ARBA00007572"/>
    </source>
</evidence>
<evidence type="ECO:0000313" key="5">
    <source>
        <dbReference type="Proteomes" id="UP001315278"/>
    </source>
</evidence>
<evidence type="ECO:0000313" key="4">
    <source>
        <dbReference type="EMBL" id="MBR0801427.1"/>
    </source>
</evidence>
<accession>A0ABS5FX50</accession>
<keyword evidence="5" id="KW-1185">Reference proteome</keyword>
<comment type="similarity">
    <text evidence="1">Belongs to the ATP-dependent DNA ligase family.</text>
</comment>
<comment type="caution">
    <text evidence="4">The sequence shown here is derived from an EMBL/GenBank/DDBJ whole genome shotgun (WGS) entry which is preliminary data.</text>
</comment>
<name>A0ABS5FX50_9BRAD</name>
<evidence type="ECO:0000256" key="2">
    <source>
        <dbReference type="ARBA" id="ARBA00022598"/>
    </source>
</evidence>
<dbReference type="PANTHER" id="PTHR45674">
    <property type="entry name" value="DNA LIGASE 1/3 FAMILY MEMBER"/>
    <property type="match status" value="1"/>
</dbReference>